<dbReference type="KEGG" id="mok:Metok_0281"/>
<gene>
    <name evidence="7" type="ordered locus">Metok_0281</name>
</gene>
<dbReference type="InterPro" id="IPR037038">
    <property type="entry name" value="HepT-like_sf"/>
</dbReference>
<dbReference type="OrthoDB" id="318716at2157"/>
<dbReference type="AlphaFoldDB" id="F8ANS4"/>
<name>F8ANS4_METOI</name>
<proteinExistence type="inferred from homology"/>
<keyword evidence="4" id="KW-0547">Nucleotide-binding</keyword>
<dbReference type="Pfam" id="PF01934">
    <property type="entry name" value="HepT-like"/>
    <property type="match status" value="1"/>
</dbReference>
<keyword evidence="5" id="KW-0378">Hydrolase</keyword>
<keyword evidence="3" id="KW-0540">Nuclease</keyword>
<dbReference type="GeneID" id="10772398"/>
<keyword evidence="2" id="KW-1277">Toxin-antitoxin system</keyword>
<dbReference type="GO" id="GO:0016787">
    <property type="term" value="F:hydrolase activity"/>
    <property type="evidence" value="ECO:0007669"/>
    <property type="project" value="UniProtKB-KW"/>
</dbReference>
<reference evidence="7" key="1">
    <citation type="submission" date="2011-05" db="EMBL/GenBank/DDBJ databases">
        <title>Complete sequence of chromosome of Methanothermococcus okinawensis IH1.</title>
        <authorList>
            <consortium name="US DOE Joint Genome Institute"/>
            <person name="Lucas S."/>
            <person name="Han J."/>
            <person name="Lapidus A."/>
            <person name="Cheng J.-F."/>
            <person name="Goodwin L."/>
            <person name="Pitluck S."/>
            <person name="Peters L."/>
            <person name="Mikhailova N."/>
            <person name="Held B."/>
            <person name="Han C."/>
            <person name="Tapia R."/>
            <person name="Land M."/>
            <person name="Hauser L."/>
            <person name="Kyrpides N."/>
            <person name="Ivanova N."/>
            <person name="Pagani I."/>
            <person name="Sieprawska-Lupa M."/>
            <person name="Takai K."/>
            <person name="Miyazaki J."/>
            <person name="Whitman W."/>
            <person name="Woyke T."/>
        </authorList>
    </citation>
    <scope>NUCLEOTIDE SEQUENCE</scope>
    <source>
        <strain evidence="7">IH1</strain>
    </source>
</reference>
<evidence type="ECO:0000256" key="5">
    <source>
        <dbReference type="ARBA" id="ARBA00022801"/>
    </source>
</evidence>
<dbReference type="GO" id="GO:0004540">
    <property type="term" value="F:RNA nuclease activity"/>
    <property type="evidence" value="ECO:0007669"/>
    <property type="project" value="InterPro"/>
</dbReference>
<dbReference type="GO" id="GO:0110001">
    <property type="term" value="C:toxin-antitoxin complex"/>
    <property type="evidence" value="ECO:0007669"/>
    <property type="project" value="InterPro"/>
</dbReference>
<keyword evidence="8" id="KW-1185">Reference proteome</keyword>
<dbReference type="PANTHER" id="PTHR34139:SF1">
    <property type="entry name" value="RNASE MJ1380-RELATED"/>
    <property type="match status" value="1"/>
</dbReference>
<dbReference type="InterPro" id="IPR008201">
    <property type="entry name" value="HepT-like"/>
</dbReference>
<dbReference type="InterPro" id="IPR051813">
    <property type="entry name" value="HepT_RNase_toxin"/>
</dbReference>
<evidence type="ECO:0000256" key="6">
    <source>
        <dbReference type="ARBA" id="ARBA00024207"/>
    </source>
</evidence>
<protein>
    <recommendedName>
        <fullName evidence="9">DUF86 domain-containing protein</fullName>
    </recommendedName>
</protein>
<dbReference type="Proteomes" id="UP000009296">
    <property type="component" value="Chromosome"/>
</dbReference>
<dbReference type="PANTHER" id="PTHR34139">
    <property type="entry name" value="UPF0331 PROTEIN MJ0127"/>
    <property type="match status" value="1"/>
</dbReference>
<evidence type="ECO:0000256" key="1">
    <source>
        <dbReference type="ARBA" id="ARBA00022553"/>
    </source>
</evidence>
<evidence type="ECO:0000256" key="3">
    <source>
        <dbReference type="ARBA" id="ARBA00022722"/>
    </source>
</evidence>
<organism evidence="7 8">
    <name type="scientific">Methanothermococcus okinawensis (strain DSM 14208 / JCM 11175 / IH1)</name>
    <dbReference type="NCBI Taxonomy" id="647113"/>
    <lineage>
        <taxon>Archaea</taxon>
        <taxon>Methanobacteriati</taxon>
        <taxon>Methanobacteriota</taxon>
        <taxon>Methanomada group</taxon>
        <taxon>Methanococci</taxon>
        <taxon>Methanococcales</taxon>
        <taxon>Methanococcaceae</taxon>
        <taxon>Methanothermococcus</taxon>
    </lineage>
</organism>
<evidence type="ECO:0000256" key="2">
    <source>
        <dbReference type="ARBA" id="ARBA00022649"/>
    </source>
</evidence>
<evidence type="ECO:0000313" key="8">
    <source>
        <dbReference type="Proteomes" id="UP000009296"/>
    </source>
</evidence>
<dbReference type="EMBL" id="CP002792">
    <property type="protein sequence ID" value="AEH06272.1"/>
    <property type="molecule type" value="Genomic_DNA"/>
</dbReference>
<evidence type="ECO:0008006" key="9">
    <source>
        <dbReference type="Google" id="ProtNLM"/>
    </source>
</evidence>
<dbReference type="Gene3D" id="1.20.120.580">
    <property type="entry name" value="bsu32300-like"/>
    <property type="match status" value="1"/>
</dbReference>
<comment type="similarity">
    <text evidence="6">Belongs to the HepT RNase toxin family.</text>
</comment>
<keyword evidence="1" id="KW-0597">Phosphoprotein</keyword>
<dbReference type="STRING" id="647113.Metok_0281"/>
<dbReference type="HOGENOM" id="CLU_142825_3_3_2"/>
<accession>F8ANS4</accession>
<evidence type="ECO:0000256" key="4">
    <source>
        <dbReference type="ARBA" id="ARBA00022741"/>
    </source>
</evidence>
<dbReference type="RefSeq" id="WP_013866458.1">
    <property type="nucleotide sequence ID" value="NC_015636.1"/>
</dbReference>
<dbReference type="eggNOG" id="arCOG05024">
    <property type="taxonomic scope" value="Archaea"/>
</dbReference>
<evidence type="ECO:0000313" key="7">
    <source>
        <dbReference type="EMBL" id="AEH06272.1"/>
    </source>
</evidence>
<sequence>MPRDYKLYLSDILDAIERIENYTYNINTYNKFLEQQIVQDVVIKNLMIIGEAVKKIPNEIKSKYPNSDWKKIAGFRDVLIHSYFKINLLIIWDVIENKLPLLKEDIIQILKELDNDI</sequence>
<dbReference type="GO" id="GO:0000166">
    <property type="term" value="F:nucleotide binding"/>
    <property type="evidence" value="ECO:0007669"/>
    <property type="project" value="UniProtKB-KW"/>
</dbReference>